<organism evidence="1 2">
    <name type="scientific">Aquimarina addita</name>
    <dbReference type="NCBI Taxonomy" id="870485"/>
    <lineage>
        <taxon>Bacteria</taxon>
        <taxon>Pseudomonadati</taxon>
        <taxon>Bacteroidota</taxon>
        <taxon>Flavobacteriia</taxon>
        <taxon>Flavobacteriales</taxon>
        <taxon>Flavobacteriaceae</taxon>
        <taxon>Aquimarina</taxon>
    </lineage>
</organism>
<dbReference type="RefSeq" id="WP_344930494.1">
    <property type="nucleotide sequence ID" value="NZ_BAABCW010000026.1"/>
</dbReference>
<dbReference type="Proteomes" id="UP001500459">
    <property type="component" value="Unassembled WGS sequence"/>
</dbReference>
<comment type="caution">
    <text evidence="1">The sequence shown here is derived from an EMBL/GenBank/DDBJ whole genome shotgun (WGS) entry which is preliminary data.</text>
</comment>
<proteinExistence type="predicted"/>
<sequence>MDLIRHIIKIKANESKSFNSIEIDRFDGSFCSNQSYEINIDYKPTILFDTELINSLKNSYDPITKETKKLNNLLYHYASAYRSSEKDHFKKLNELLIKILKMQSLNEKKFTTNSVIASEKQ</sequence>
<gene>
    <name evidence="1" type="ORF">GCM10022393_39880</name>
</gene>
<reference evidence="2" key="1">
    <citation type="journal article" date="2019" name="Int. J. Syst. Evol. Microbiol.">
        <title>The Global Catalogue of Microorganisms (GCM) 10K type strain sequencing project: providing services to taxonomists for standard genome sequencing and annotation.</title>
        <authorList>
            <consortium name="The Broad Institute Genomics Platform"/>
            <consortium name="The Broad Institute Genome Sequencing Center for Infectious Disease"/>
            <person name="Wu L."/>
            <person name="Ma J."/>
        </authorList>
    </citation>
    <scope>NUCLEOTIDE SEQUENCE [LARGE SCALE GENOMIC DNA]</scope>
    <source>
        <strain evidence="2">JCM 17106</strain>
    </source>
</reference>
<name>A0ABP6UT23_9FLAO</name>
<evidence type="ECO:0000313" key="1">
    <source>
        <dbReference type="EMBL" id="GAA3521509.1"/>
    </source>
</evidence>
<keyword evidence="2" id="KW-1185">Reference proteome</keyword>
<dbReference type="EMBL" id="BAABCW010000026">
    <property type="protein sequence ID" value="GAA3521509.1"/>
    <property type="molecule type" value="Genomic_DNA"/>
</dbReference>
<evidence type="ECO:0000313" key="2">
    <source>
        <dbReference type="Proteomes" id="UP001500459"/>
    </source>
</evidence>
<accession>A0ABP6UT23</accession>
<protein>
    <submittedName>
        <fullName evidence="1">Uncharacterized protein</fullName>
    </submittedName>
</protein>